<evidence type="ECO:0000256" key="2">
    <source>
        <dbReference type="ARBA" id="ARBA00022695"/>
    </source>
</evidence>
<dbReference type="GO" id="GO:0070733">
    <property type="term" value="F:AMPylase activity"/>
    <property type="evidence" value="ECO:0007669"/>
    <property type="project" value="UniProtKB-EC"/>
</dbReference>
<dbReference type="Pfam" id="PF02661">
    <property type="entry name" value="Fic"/>
    <property type="match status" value="1"/>
</dbReference>
<keyword evidence="1" id="KW-0808">Transferase</keyword>
<evidence type="ECO:0000256" key="4">
    <source>
        <dbReference type="ARBA" id="ARBA00022840"/>
    </source>
</evidence>
<gene>
    <name evidence="9" type="ORF">JKK62_16660</name>
</gene>
<dbReference type="PANTHER" id="PTHR39560:SF1">
    <property type="entry name" value="PROTEIN ADENYLYLTRANSFERASE FIC-RELATED"/>
    <property type="match status" value="1"/>
</dbReference>
<keyword evidence="2" id="KW-0548">Nucleotidyltransferase</keyword>
<dbReference type="PANTHER" id="PTHR39560">
    <property type="entry name" value="PROTEIN ADENYLYLTRANSFERASE FIC-RELATED"/>
    <property type="match status" value="1"/>
</dbReference>
<dbReference type="AlphaFoldDB" id="A0A934WUM9"/>
<reference evidence="9" key="1">
    <citation type="submission" date="2021-01" db="EMBL/GenBank/DDBJ databases">
        <title>Genome public.</title>
        <authorList>
            <person name="Liu C."/>
            <person name="Sun Q."/>
        </authorList>
    </citation>
    <scope>NUCLEOTIDE SEQUENCE</scope>
    <source>
        <strain evidence="9">M6</strain>
    </source>
</reference>
<keyword evidence="10" id="KW-1185">Reference proteome</keyword>
<dbReference type="InterPro" id="IPR003812">
    <property type="entry name" value="Fido"/>
</dbReference>
<evidence type="ECO:0000256" key="3">
    <source>
        <dbReference type="ARBA" id="ARBA00022741"/>
    </source>
</evidence>
<comment type="caution">
    <text evidence="9">The sequence shown here is derived from an EMBL/GenBank/DDBJ whole genome shotgun (WGS) entry which is preliminary data.</text>
</comment>
<dbReference type="EMBL" id="JAEQMG010000190">
    <property type="protein sequence ID" value="MBK6090253.1"/>
    <property type="molecule type" value="Genomic_DNA"/>
</dbReference>
<comment type="catalytic activity">
    <reaction evidence="6">
        <text>L-threonyl-[protein] + ATP = 3-O-(5'-adenylyl)-L-threonyl-[protein] + diphosphate</text>
        <dbReference type="Rhea" id="RHEA:54292"/>
        <dbReference type="Rhea" id="RHEA-COMP:11060"/>
        <dbReference type="Rhea" id="RHEA-COMP:13847"/>
        <dbReference type="ChEBI" id="CHEBI:30013"/>
        <dbReference type="ChEBI" id="CHEBI:30616"/>
        <dbReference type="ChEBI" id="CHEBI:33019"/>
        <dbReference type="ChEBI" id="CHEBI:138113"/>
        <dbReference type="EC" id="2.7.7.108"/>
    </reaction>
</comment>
<sequence>MAYSVDSISDNCYEGTTCLINKYNIRDESKLAELEAMITLAITSEMEQVALKDGFNENDYKAIHRQLFDTLYTWAGEYRTIDISKKGTAFAKHDEIPELLMNCFKRLKAMDFFRGLPFDDFIDEIVDIYCTTNYIHPFREGNGRTQRVFLSQLIHYNGYEIHFSKIDTDELMLGTIHAAHGVVDYLRDIFKEHIKPTLR</sequence>
<comment type="catalytic activity">
    <reaction evidence="7">
        <text>L-tyrosyl-[protein] + ATP = O-(5'-adenylyl)-L-tyrosyl-[protein] + diphosphate</text>
        <dbReference type="Rhea" id="RHEA:54288"/>
        <dbReference type="Rhea" id="RHEA-COMP:10136"/>
        <dbReference type="Rhea" id="RHEA-COMP:13846"/>
        <dbReference type="ChEBI" id="CHEBI:30616"/>
        <dbReference type="ChEBI" id="CHEBI:33019"/>
        <dbReference type="ChEBI" id="CHEBI:46858"/>
        <dbReference type="ChEBI" id="CHEBI:83624"/>
        <dbReference type="EC" id="2.7.7.108"/>
    </reaction>
</comment>
<dbReference type="GO" id="GO:0051302">
    <property type="term" value="P:regulation of cell division"/>
    <property type="evidence" value="ECO:0007669"/>
    <property type="project" value="TreeGrafter"/>
</dbReference>
<keyword evidence="3" id="KW-0547">Nucleotide-binding</keyword>
<evidence type="ECO:0000256" key="1">
    <source>
        <dbReference type="ARBA" id="ARBA00022679"/>
    </source>
</evidence>
<evidence type="ECO:0000256" key="5">
    <source>
        <dbReference type="ARBA" id="ARBA00034531"/>
    </source>
</evidence>
<evidence type="ECO:0000313" key="10">
    <source>
        <dbReference type="Proteomes" id="UP000633365"/>
    </source>
</evidence>
<dbReference type="InterPro" id="IPR036597">
    <property type="entry name" value="Fido-like_dom_sf"/>
</dbReference>
<dbReference type="GO" id="GO:0005524">
    <property type="term" value="F:ATP binding"/>
    <property type="evidence" value="ECO:0007669"/>
    <property type="project" value="UniProtKB-KW"/>
</dbReference>
<dbReference type="RefSeq" id="WP_201428921.1">
    <property type="nucleotide sequence ID" value="NZ_JAEQMG010000190.1"/>
</dbReference>
<accession>A0A934WUM9</accession>
<protein>
    <recommendedName>
        <fullName evidence="5">protein adenylyltransferase</fullName>
        <ecNumber evidence="5">2.7.7.108</ecNumber>
    </recommendedName>
</protein>
<name>A0A934WUM9_9FIRM</name>
<dbReference type="Proteomes" id="UP000633365">
    <property type="component" value="Unassembled WGS sequence"/>
</dbReference>
<organism evidence="9 10">
    <name type="scientific">Ruminococcus difficilis</name>
    <dbReference type="NCBI Taxonomy" id="2763069"/>
    <lineage>
        <taxon>Bacteria</taxon>
        <taxon>Bacillati</taxon>
        <taxon>Bacillota</taxon>
        <taxon>Clostridia</taxon>
        <taxon>Eubacteriales</taxon>
        <taxon>Oscillospiraceae</taxon>
        <taxon>Ruminococcus</taxon>
    </lineage>
</organism>
<dbReference type="SUPFAM" id="SSF140931">
    <property type="entry name" value="Fic-like"/>
    <property type="match status" value="1"/>
</dbReference>
<evidence type="ECO:0000256" key="7">
    <source>
        <dbReference type="ARBA" id="ARBA00048696"/>
    </source>
</evidence>
<evidence type="ECO:0000313" key="9">
    <source>
        <dbReference type="EMBL" id="MBK6090253.1"/>
    </source>
</evidence>
<dbReference type="Gene3D" id="1.10.3290.10">
    <property type="entry name" value="Fido-like domain"/>
    <property type="match status" value="1"/>
</dbReference>
<evidence type="ECO:0000259" key="8">
    <source>
        <dbReference type="PROSITE" id="PS51459"/>
    </source>
</evidence>
<evidence type="ECO:0000256" key="6">
    <source>
        <dbReference type="ARBA" id="ARBA00047939"/>
    </source>
</evidence>
<dbReference type="PROSITE" id="PS51459">
    <property type="entry name" value="FIDO"/>
    <property type="match status" value="1"/>
</dbReference>
<feature type="domain" description="Fido" evidence="8">
    <location>
        <begin position="55"/>
        <end position="192"/>
    </location>
</feature>
<dbReference type="EC" id="2.7.7.108" evidence="5"/>
<proteinExistence type="predicted"/>
<keyword evidence="4" id="KW-0067">ATP-binding</keyword>